<dbReference type="EMBL" id="CP016438">
    <property type="protein sequence ID" value="ANS67901.1"/>
    <property type="molecule type" value="Genomic_DNA"/>
</dbReference>
<gene>
    <name evidence="1" type="ORF">SLINC_5677</name>
</gene>
<dbReference type="NCBIfam" id="TIGR04267">
    <property type="entry name" value="mod_HExxH"/>
    <property type="match status" value="1"/>
</dbReference>
<organism evidence="1 2">
    <name type="scientific">Streptomyces lincolnensis</name>
    <dbReference type="NCBI Taxonomy" id="1915"/>
    <lineage>
        <taxon>Bacteria</taxon>
        <taxon>Bacillati</taxon>
        <taxon>Actinomycetota</taxon>
        <taxon>Actinomycetes</taxon>
        <taxon>Kitasatosporales</taxon>
        <taxon>Streptomycetaceae</taxon>
        <taxon>Streptomyces</taxon>
    </lineage>
</organism>
<dbReference type="PATRIC" id="fig|1915.4.peg.6289"/>
<sequence length="497" mass="53380">MISAVLPEASLRELGRTAGSPDTLALLVRDQHTRRLLLLRAVLDTVEAADTRVCPEPVRARLREDWALLEAADRAGERAGAGAWPGAGIRASAALDRLLYPLVGPWARNCLRLLGGGVVGGDGVVEEGTRRVWLLERDLAHFSALAVAAAVRARVPFAVRLVARDGVLVIPSLGVLRTADAGEVPVDVALRGERMTFRQQGAAAADASVRLNADGTSARSDTPAWTPAKVLPGLVPGAEAVPLDDADPYRVAGPQARQQDPSGPANVDGAGWAGWLRSWTGTAALLRLGGEHRVAEAVAVLRCVVPLATPDVLTAQTRSTGSCSGTRREAFGAVLSSLPPNPVAFAATLVHEIQHAKLAALSEMVVLHHAGPEERFFAPWRPGPRRPYEALLHGVYSHLALSDFFQRCALATAMSPLQREFAWDRHARHREQVRAVLPAITEVDHLTPTGRLLVDMLTEEGVRMDADPPPAKARENARTYVDRLHRQWRLKNAAPSG</sequence>
<dbReference type="RefSeq" id="WP_159425371.1">
    <property type="nucleotide sequence ID" value="NZ_CP016438.1"/>
</dbReference>
<dbReference type="AlphaFoldDB" id="A0A1B1MH38"/>
<dbReference type="InterPro" id="IPR026337">
    <property type="entry name" value="AKG_HExxH"/>
</dbReference>
<dbReference type="Proteomes" id="UP000092598">
    <property type="component" value="Chromosome"/>
</dbReference>
<protein>
    <submittedName>
        <fullName evidence="1">Uncharacterized protein</fullName>
    </submittedName>
</protein>
<accession>A0A1B1MH38</accession>
<evidence type="ECO:0000313" key="2">
    <source>
        <dbReference type="Proteomes" id="UP000092598"/>
    </source>
</evidence>
<dbReference type="STRING" id="1915.SLINC_5677"/>
<keyword evidence="2" id="KW-1185">Reference proteome</keyword>
<evidence type="ECO:0000313" key="1">
    <source>
        <dbReference type="EMBL" id="ANS67901.1"/>
    </source>
</evidence>
<dbReference type="KEGG" id="sls:SLINC_5677"/>
<name>A0A1B1MH38_STRLN</name>
<reference evidence="1 2" key="1">
    <citation type="submission" date="2016-07" db="EMBL/GenBank/DDBJ databases">
        <title>Enhancement of antibiotic productionsby engineered nitrateutilization in actinobacteria.</title>
        <authorList>
            <person name="Meng S.C."/>
        </authorList>
    </citation>
    <scope>NUCLEOTIDE SEQUENCE [LARGE SCALE GENOMIC DNA]</scope>
    <source>
        <strain evidence="1 2">NRRL 2936</strain>
    </source>
</reference>
<proteinExistence type="predicted"/>